<dbReference type="EMBL" id="OZ034834">
    <property type="protein sequence ID" value="CAL1676154.1"/>
    <property type="molecule type" value="Genomic_DNA"/>
</dbReference>
<reference evidence="1" key="1">
    <citation type="submission" date="2024-04" db="EMBL/GenBank/DDBJ databases">
        <authorList>
            <consortium name="Molecular Ecology Group"/>
        </authorList>
    </citation>
    <scope>NUCLEOTIDE SEQUENCE</scope>
</reference>
<accession>A0AAV2N8L0</accession>
<protein>
    <submittedName>
        <fullName evidence="1">Uncharacterized protein</fullName>
    </submittedName>
</protein>
<dbReference type="AlphaFoldDB" id="A0AAV2N8L0"/>
<evidence type="ECO:0000313" key="2">
    <source>
        <dbReference type="Proteomes" id="UP001497644"/>
    </source>
</evidence>
<sequence>MTPTEEERRNSGARVQHIYAYACGLGKQAPKCQMKTVEKLGAAYIEMPCVSPRADFPTGGLKWWIAGEDSERGRQHRRRQGR</sequence>
<name>A0AAV2N8L0_9HYME</name>
<gene>
    <name evidence="1" type="ORF">LPLAT_LOCUS2392</name>
</gene>
<dbReference type="Proteomes" id="UP001497644">
    <property type="component" value="Chromosome 11"/>
</dbReference>
<proteinExistence type="predicted"/>
<evidence type="ECO:0000313" key="1">
    <source>
        <dbReference type="EMBL" id="CAL1676154.1"/>
    </source>
</evidence>
<organism evidence="1 2">
    <name type="scientific">Lasius platythorax</name>
    <dbReference type="NCBI Taxonomy" id="488582"/>
    <lineage>
        <taxon>Eukaryota</taxon>
        <taxon>Metazoa</taxon>
        <taxon>Ecdysozoa</taxon>
        <taxon>Arthropoda</taxon>
        <taxon>Hexapoda</taxon>
        <taxon>Insecta</taxon>
        <taxon>Pterygota</taxon>
        <taxon>Neoptera</taxon>
        <taxon>Endopterygota</taxon>
        <taxon>Hymenoptera</taxon>
        <taxon>Apocrita</taxon>
        <taxon>Aculeata</taxon>
        <taxon>Formicoidea</taxon>
        <taxon>Formicidae</taxon>
        <taxon>Formicinae</taxon>
        <taxon>Lasius</taxon>
        <taxon>Lasius</taxon>
    </lineage>
</organism>
<keyword evidence="2" id="KW-1185">Reference proteome</keyword>